<keyword evidence="5" id="KW-0472">Membrane</keyword>
<evidence type="ECO:0000313" key="7">
    <source>
        <dbReference type="EMBL" id="EFJ02907.1"/>
    </source>
</evidence>
<proteinExistence type="inferred from homology"/>
<dbReference type="InParanoid" id="D8PNI5"/>
<gene>
    <name evidence="7" type="ORF">SCHCODRAFT_47329</name>
</gene>
<dbReference type="GeneID" id="9585743"/>
<dbReference type="OrthoDB" id="434647at2759"/>
<protein>
    <recommendedName>
        <fullName evidence="6">Protein YOP1</fullName>
    </recommendedName>
</protein>
<dbReference type="InterPro" id="IPR004345">
    <property type="entry name" value="TB2_DP1_HVA22"/>
</dbReference>
<dbReference type="VEuPathDB" id="FungiDB:SCHCODRAFT_02687330"/>
<dbReference type="Pfam" id="PF03134">
    <property type="entry name" value="TB2_DP1_HVA22"/>
    <property type="match status" value="1"/>
</dbReference>
<sequence>MSLLVPALRVVMAFTNVWETYKTLKMPPPSPRNGGRPTIRALSQRKRDMKGCLAVWLVFCCFTLYERFAEKIISIFIPFYDELKSMVMVFLIVARSRAAEPIYLHIIRPFLKPHTVALDAILEVATMIGDLIFTVATLPLQPFIMWWQARQAEAEYPYDPTQDGTATPKSTSVVSETVSAASVIRESADAVEISSSIR</sequence>
<comment type="similarity">
    <text evidence="2 6">Belongs to the DP1 family.</text>
</comment>
<dbReference type="eggNOG" id="ENOG502S8HC">
    <property type="taxonomic scope" value="Eukaryota"/>
</dbReference>
<evidence type="ECO:0000256" key="6">
    <source>
        <dbReference type="RuleBase" id="RU362006"/>
    </source>
</evidence>
<evidence type="ECO:0000256" key="1">
    <source>
        <dbReference type="ARBA" id="ARBA00004141"/>
    </source>
</evidence>
<name>D8PNI5_SCHCM</name>
<organism evidence="8">
    <name type="scientific">Schizophyllum commune (strain H4-8 / FGSC 9210)</name>
    <name type="common">Split gill fungus</name>
    <dbReference type="NCBI Taxonomy" id="578458"/>
    <lineage>
        <taxon>Eukaryota</taxon>
        <taxon>Fungi</taxon>
        <taxon>Dikarya</taxon>
        <taxon>Basidiomycota</taxon>
        <taxon>Agaricomycotina</taxon>
        <taxon>Agaricomycetes</taxon>
        <taxon>Agaricomycetidae</taxon>
        <taxon>Agaricales</taxon>
        <taxon>Schizophyllaceae</taxon>
        <taxon>Schizophyllum</taxon>
    </lineage>
</organism>
<evidence type="ECO:0000256" key="4">
    <source>
        <dbReference type="ARBA" id="ARBA00022989"/>
    </source>
</evidence>
<evidence type="ECO:0000256" key="3">
    <source>
        <dbReference type="ARBA" id="ARBA00022692"/>
    </source>
</evidence>
<dbReference type="AlphaFoldDB" id="D8PNI5"/>
<dbReference type="EMBL" id="GL377302">
    <property type="protein sequence ID" value="EFJ02907.1"/>
    <property type="molecule type" value="Genomic_DNA"/>
</dbReference>
<dbReference type="OMA" id="IWIVWCC"/>
<evidence type="ECO:0000256" key="5">
    <source>
        <dbReference type="ARBA" id="ARBA00023136"/>
    </source>
</evidence>
<dbReference type="KEGG" id="scm:SCHCO_02687330"/>
<keyword evidence="8" id="KW-1185">Reference proteome</keyword>
<dbReference type="Proteomes" id="UP000007431">
    <property type="component" value="Unassembled WGS sequence"/>
</dbReference>
<dbReference type="HOGENOM" id="CLU_107208_0_0_1"/>
<evidence type="ECO:0000313" key="8">
    <source>
        <dbReference type="Proteomes" id="UP000007431"/>
    </source>
</evidence>
<accession>D8PNI5</accession>
<dbReference type="PANTHER" id="PTHR12300">
    <property type="entry name" value="HVA22-LIKE PROTEINS"/>
    <property type="match status" value="1"/>
</dbReference>
<keyword evidence="4" id="KW-1133">Transmembrane helix</keyword>
<dbReference type="PANTHER" id="PTHR12300:SF161">
    <property type="entry name" value="RECEPTOR EXPRESSION-ENHANCING PROTEIN"/>
    <property type="match status" value="1"/>
</dbReference>
<dbReference type="GO" id="GO:0016020">
    <property type="term" value="C:membrane"/>
    <property type="evidence" value="ECO:0007669"/>
    <property type="project" value="UniProtKB-SubCell"/>
</dbReference>
<keyword evidence="3" id="KW-0812">Transmembrane</keyword>
<comment type="subcellular location">
    <subcellularLocation>
        <location evidence="1 6">Membrane</location>
        <topology evidence="1 6">Multi-pass membrane protein</topology>
    </subcellularLocation>
</comment>
<reference evidence="7 8" key="1">
    <citation type="journal article" date="2010" name="Nat. Biotechnol.">
        <title>Genome sequence of the model mushroom Schizophyllum commune.</title>
        <authorList>
            <person name="Ohm R.A."/>
            <person name="de Jong J.F."/>
            <person name="Lugones L.G."/>
            <person name="Aerts A."/>
            <person name="Kothe E."/>
            <person name="Stajich J.E."/>
            <person name="de Vries R.P."/>
            <person name="Record E."/>
            <person name="Levasseur A."/>
            <person name="Baker S.E."/>
            <person name="Bartholomew K.A."/>
            <person name="Coutinho P.M."/>
            <person name="Erdmann S."/>
            <person name="Fowler T.J."/>
            <person name="Gathman A.C."/>
            <person name="Lombard V."/>
            <person name="Henrissat B."/>
            <person name="Knabe N."/>
            <person name="Kuees U."/>
            <person name="Lilly W.W."/>
            <person name="Lindquist E."/>
            <person name="Lucas S."/>
            <person name="Magnuson J.K."/>
            <person name="Piumi F."/>
            <person name="Raudaskoski M."/>
            <person name="Salamov A."/>
            <person name="Schmutz J."/>
            <person name="Schwarze F.W.M.R."/>
            <person name="vanKuyk P.A."/>
            <person name="Horton J.S."/>
            <person name="Grigoriev I.V."/>
            <person name="Woesten H.A.B."/>
        </authorList>
    </citation>
    <scope>NUCLEOTIDE SEQUENCE [LARGE SCALE GENOMIC DNA]</scope>
    <source>
        <strain evidence="8">H4-8 / FGSC 9210</strain>
    </source>
</reference>
<evidence type="ECO:0000256" key="2">
    <source>
        <dbReference type="ARBA" id="ARBA00008573"/>
    </source>
</evidence>